<name>A0A6A6B9P8_9PEZI</name>
<keyword evidence="2" id="KW-1185">Reference proteome</keyword>
<gene>
    <name evidence="1" type="ORF">K452DRAFT_289334</name>
</gene>
<dbReference type="Proteomes" id="UP000799438">
    <property type="component" value="Unassembled WGS sequence"/>
</dbReference>
<reference evidence="1" key="1">
    <citation type="journal article" date="2020" name="Stud. Mycol.">
        <title>101 Dothideomycetes genomes: a test case for predicting lifestyles and emergence of pathogens.</title>
        <authorList>
            <person name="Haridas S."/>
            <person name="Albert R."/>
            <person name="Binder M."/>
            <person name="Bloem J."/>
            <person name="Labutti K."/>
            <person name="Salamov A."/>
            <person name="Andreopoulos B."/>
            <person name="Baker S."/>
            <person name="Barry K."/>
            <person name="Bills G."/>
            <person name="Bluhm B."/>
            <person name="Cannon C."/>
            <person name="Castanera R."/>
            <person name="Culley D."/>
            <person name="Daum C."/>
            <person name="Ezra D."/>
            <person name="Gonzalez J."/>
            <person name="Henrissat B."/>
            <person name="Kuo A."/>
            <person name="Liang C."/>
            <person name="Lipzen A."/>
            <person name="Lutzoni F."/>
            <person name="Magnuson J."/>
            <person name="Mondo S."/>
            <person name="Nolan M."/>
            <person name="Ohm R."/>
            <person name="Pangilinan J."/>
            <person name="Park H.-J."/>
            <person name="Ramirez L."/>
            <person name="Alfaro M."/>
            <person name="Sun H."/>
            <person name="Tritt A."/>
            <person name="Yoshinaga Y."/>
            <person name="Zwiers L.-H."/>
            <person name="Turgeon B."/>
            <person name="Goodwin S."/>
            <person name="Spatafora J."/>
            <person name="Crous P."/>
            <person name="Grigoriev I."/>
        </authorList>
    </citation>
    <scope>NUCLEOTIDE SEQUENCE</scope>
    <source>
        <strain evidence="1">CBS 121167</strain>
    </source>
</reference>
<evidence type="ECO:0000313" key="1">
    <source>
        <dbReference type="EMBL" id="KAF2139954.1"/>
    </source>
</evidence>
<dbReference type="RefSeq" id="XP_033395667.1">
    <property type="nucleotide sequence ID" value="XM_033540807.1"/>
</dbReference>
<protein>
    <submittedName>
        <fullName evidence="1">Uncharacterized protein</fullName>
    </submittedName>
</protein>
<accession>A0A6A6B9P8</accession>
<evidence type="ECO:0000313" key="2">
    <source>
        <dbReference type="Proteomes" id="UP000799438"/>
    </source>
</evidence>
<proteinExistence type="predicted"/>
<dbReference type="AlphaFoldDB" id="A0A6A6B9P8"/>
<sequence>MLAGVSNSNPETWWLGSLAWSSGRGLAFEEEFVPPWVGGRCKTKLDAPLGDLHACSSFIVGRSFEVSRQRWQSLSKVALPRAEMKGLFEGQRQERLDVRVRYRAFH</sequence>
<dbReference type="GeneID" id="54298303"/>
<organism evidence="1 2">
    <name type="scientific">Aplosporella prunicola CBS 121167</name>
    <dbReference type="NCBI Taxonomy" id="1176127"/>
    <lineage>
        <taxon>Eukaryota</taxon>
        <taxon>Fungi</taxon>
        <taxon>Dikarya</taxon>
        <taxon>Ascomycota</taxon>
        <taxon>Pezizomycotina</taxon>
        <taxon>Dothideomycetes</taxon>
        <taxon>Dothideomycetes incertae sedis</taxon>
        <taxon>Botryosphaeriales</taxon>
        <taxon>Aplosporellaceae</taxon>
        <taxon>Aplosporella</taxon>
    </lineage>
</organism>
<dbReference type="EMBL" id="ML995491">
    <property type="protein sequence ID" value="KAF2139954.1"/>
    <property type="molecule type" value="Genomic_DNA"/>
</dbReference>